<sequence>MKNNYLSFSLWGNEKIYTIGAIRNAELARKVYKGWKVIVYFDNTVPSGIIEELQALDVVLVDMTHSDIYGLFWRFLAADLPDGDHIIFRDTDSRLSLREKLAVDDWIRNGDSIHVMRDHPAHRTPFGAKGLSILGGMWGIKAGQVEMGRMIREFSIGKSDQYGIDQSFLQRIYKEFKSSMTIHDEFFEKKKFPIAREEYRFVGERIDENEQVIGTDWEQIKVYIKGHNPSSFKKLKTWIKNFFN</sequence>
<dbReference type="AlphaFoldDB" id="A0A1D7QG12"/>
<dbReference type="EMBL" id="CP017141">
    <property type="protein sequence ID" value="AOM77587.1"/>
    <property type="molecule type" value="Genomic_DNA"/>
</dbReference>
<dbReference type="Proteomes" id="UP000094313">
    <property type="component" value="Chromosome"/>
</dbReference>
<keyword evidence="2" id="KW-1185">Reference proteome</keyword>
<name>A0A1D7QG12_9SPHI</name>
<proteinExistence type="predicted"/>
<reference evidence="1 2" key="1">
    <citation type="submission" date="2016-08" db="EMBL/GenBank/DDBJ databases">
        <authorList>
            <person name="Seilhamer J.J."/>
        </authorList>
    </citation>
    <scope>NUCLEOTIDE SEQUENCE [LARGE SCALE GENOMIC DNA]</scope>
    <source>
        <strain evidence="1 2">DX4</strain>
    </source>
</reference>
<dbReference type="KEGG" id="psty:BFS30_10655"/>
<dbReference type="RefSeq" id="WP_069379276.1">
    <property type="nucleotide sequence ID" value="NZ_CP017141.1"/>
</dbReference>
<evidence type="ECO:0000313" key="2">
    <source>
        <dbReference type="Proteomes" id="UP000094313"/>
    </source>
</evidence>
<gene>
    <name evidence="1" type="ORF">BFS30_10655</name>
</gene>
<evidence type="ECO:0000313" key="1">
    <source>
        <dbReference type="EMBL" id="AOM77587.1"/>
    </source>
</evidence>
<protein>
    <submittedName>
        <fullName evidence="1">Uncharacterized protein</fullName>
    </submittedName>
</protein>
<dbReference type="OrthoDB" id="7278101at2"/>
<organism evidence="1 2">
    <name type="scientific">Pedobacter steynii</name>
    <dbReference type="NCBI Taxonomy" id="430522"/>
    <lineage>
        <taxon>Bacteria</taxon>
        <taxon>Pseudomonadati</taxon>
        <taxon>Bacteroidota</taxon>
        <taxon>Sphingobacteriia</taxon>
        <taxon>Sphingobacteriales</taxon>
        <taxon>Sphingobacteriaceae</taxon>
        <taxon>Pedobacter</taxon>
    </lineage>
</organism>
<accession>A0A1D7QG12</accession>